<feature type="signal peptide" evidence="1">
    <location>
        <begin position="1"/>
        <end position="18"/>
    </location>
</feature>
<accession>A0A8H3D0M9</accession>
<evidence type="ECO:0000256" key="1">
    <source>
        <dbReference type="SAM" id="SignalP"/>
    </source>
</evidence>
<evidence type="ECO:0000313" key="2">
    <source>
        <dbReference type="EMBL" id="CAE6508039.1"/>
    </source>
</evidence>
<reference evidence="2" key="1">
    <citation type="submission" date="2021-01" db="EMBL/GenBank/DDBJ databases">
        <authorList>
            <person name="Kaushik A."/>
        </authorList>
    </citation>
    <scope>NUCLEOTIDE SEQUENCE</scope>
    <source>
        <strain evidence="2">Type strain: AG8-Rh-89/</strain>
    </source>
</reference>
<keyword evidence="1" id="KW-0732">Signal</keyword>
<protein>
    <submittedName>
        <fullName evidence="2">Uncharacterized protein</fullName>
    </submittedName>
</protein>
<comment type="caution">
    <text evidence="2">The sequence shown here is derived from an EMBL/GenBank/DDBJ whole genome shotgun (WGS) entry which is preliminary data.</text>
</comment>
<sequence length="119" mass="12806">MRFSILSFITLAAAAVAAQRSRRAVYFNPPASVVRHVDWLALPPASIEPTTNAKRFAQGLPPNNPLAFVATNSPSEAYPLFGGIVGFGSTDDNFGPGSYEYAQPSKLCDYTGQQKYCST</sequence>
<gene>
    <name evidence="2" type="ORF">RDB_LOCUS103506</name>
</gene>
<organism evidence="2 3">
    <name type="scientific">Rhizoctonia solani</name>
    <dbReference type="NCBI Taxonomy" id="456999"/>
    <lineage>
        <taxon>Eukaryota</taxon>
        <taxon>Fungi</taxon>
        <taxon>Dikarya</taxon>
        <taxon>Basidiomycota</taxon>
        <taxon>Agaricomycotina</taxon>
        <taxon>Agaricomycetes</taxon>
        <taxon>Cantharellales</taxon>
        <taxon>Ceratobasidiaceae</taxon>
        <taxon>Rhizoctonia</taxon>
    </lineage>
</organism>
<dbReference type="AlphaFoldDB" id="A0A8H3D0M9"/>
<proteinExistence type="predicted"/>
<evidence type="ECO:0000313" key="3">
    <source>
        <dbReference type="Proteomes" id="UP000663850"/>
    </source>
</evidence>
<feature type="chain" id="PRO_5034272236" evidence="1">
    <location>
        <begin position="19"/>
        <end position="119"/>
    </location>
</feature>
<dbReference type="EMBL" id="CAJMWZ010005565">
    <property type="protein sequence ID" value="CAE6508039.1"/>
    <property type="molecule type" value="Genomic_DNA"/>
</dbReference>
<name>A0A8H3D0M9_9AGAM</name>
<dbReference type="Proteomes" id="UP000663850">
    <property type="component" value="Unassembled WGS sequence"/>
</dbReference>